<evidence type="ECO:0000313" key="12">
    <source>
        <dbReference type="EMBL" id="MPA42517.1"/>
    </source>
</evidence>
<keyword evidence="7 9" id="KW-0539">Nucleus</keyword>
<keyword evidence="5 8" id="KW-0863">Zinc-finger</keyword>
<evidence type="ECO:0000259" key="10">
    <source>
        <dbReference type="PROSITE" id="PS50119"/>
    </source>
</evidence>
<organism evidence="12">
    <name type="scientific">Davidia involucrata</name>
    <name type="common">Dove tree</name>
    <dbReference type="NCBI Taxonomy" id="16924"/>
    <lineage>
        <taxon>Eukaryota</taxon>
        <taxon>Viridiplantae</taxon>
        <taxon>Streptophyta</taxon>
        <taxon>Embryophyta</taxon>
        <taxon>Tracheophyta</taxon>
        <taxon>Spermatophyta</taxon>
        <taxon>Magnoliopsida</taxon>
        <taxon>eudicotyledons</taxon>
        <taxon>Gunneridae</taxon>
        <taxon>Pentapetalae</taxon>
        <taxon>asterids</taxon>
        <taxon>Cornales</taxon>
        <taxon>Nyssaceae</taxon>
        <taxon>Davidia</taxon>
    </lineage>
</organism>
<dbReference type="AlphaFoldDB" id="A0A5B6ZDZ0"/>
<dbReference type="PROSITE" id="PS51017">
    <property type="entry name" value="CCT"/>
    <property type="match status" value="1"/>
</dbReference>
<evidence type="ECO:0000259" key="11">
    <source>
        <dbReference type="PROSITE" id="PS51017"/>
    </source>
</evidence>
<dbReference type="GO" id="GO:0008270">
    <property type="term" value="F:zinc ion binding"/>
    <property type="evidence" value="ECO:0007669"/>
    <property type="project" value="UniProtKB-KW"/>
</dbReference>
<dbReference type="EMBL" id="GHES01011958">
    <property type="protein sequence ID" value="MPA42517.1"/>
    <property type="molecule type" value="Transcribed_RNA"/>
</dbReference>
<evidence type="ECO:0000256" key="1">
    <source>
        <dbReference type="ARBA" id="ARBA00004123"/>
    </source>
</evidence>
<accession>A0A5B6ZDZ0</accession>
<proteinExistence type="inferred from homology"/>
<dbReference type="GO" id="GO:0005634">
    <property type="term" value="C:nucleus"/>
    <property type="evidence" value="ECO:0007669"/>
    <property type="project" value="UniProtKB-SubCell"/>
</dbReference>
<dbReference type="PANTHER" id="PTHR31717">
    <property type="entry name" value="ZINC FINGER PROTEIN CONSTANS-LIKE 10"/>
    <property type="match status" value="1"/>
</dbReference>
<dbReference type="PANTHER" id="PTHR31717:SF40">
    <property type="entry name" value="ZINC FINGER PROTEIN CONSTANS-LIKE 10"/>
    <property type="match status" value="1"/>
</dbReference>
<protein>
    <submittedName>
        <fullName evidence="12">Putative B-box zinc finger family protein isoform 2</fullName>
    </submittedName>
</protein>
<gene>
    <name evidence="12" type="ORF">Din_011958</name>
</gene>
<dbReference type="Pfam" id="PF06203">
    <property type="entry name" value="CCT"/>
    <property type="match status" value="1"/>
</dbReference>
<evidence type="ECO:0000256" key="4">
    <source>
        <dbReference type="ARBA" id="ARBA00022737"/>
    </source>
</evidence>
<dbReference type="InterPro" id="IPR049808">
    <property type="entry name" value="CONSTANS-like_Bbox1"/>
</dbReference>
<evidence type="ECO:0000256" key="8">
    <source>
        <dbReference type="PROSITE-ProRule" id="PRU00024"/>
    </source>
</evidence>
<evidence type="ECO:0000256" key="9">
    <source>
        <dbReference type="PROSITE-ProRule" id="PRU00357"/>
    </source>
</evidence>
<keyword evidence="6" id="KW-0862">Zinc</keyword>
<keyword evidence="4" id="KW-0677">Repeat</keyword>
<sequence>MEKICEFCMALRPAVYCYADAAHLCLACDAKVHSANALSNRHPRTLVCESCKYRPAYLRCSDHQMFMCRGCDRSLHEDSSQHQKRLISSYMGCPSAKDFAALWGFDLNELDNSTLQDQVASNSCVTVDTGVVNLDVPRQSCPQIEGLAVISEVKSMTSVFGAESEVGSSNQHNKVYYRGKQEENTCFILQQILDLKRLQLTEGNNNTSLICGQERTDISSSKYDSSRKIDKNLNQHLQHSLGLGINLQPMGSPHQELNVEPFPLPFSQLEQLPSSSTVGNPLQGDPFWQCKSPIQSDQLWSQNMQDLGVCEELGCFDDFNIPEVDLTFRNFEELFGGDQDPTRALLDDKDITCSSVEKDASLDRSDDGCARAMEETSVASSVYINQSGHTDKDVGSSDQDHHFSRSAACPHPIRPSYSTLSFSVSRLSAESSGTDYMDSGLSPIIAGLEHPCNSPDPKSAQLEAKGNAMMRYKEKKKVRRYEKQIRYASQKTRADVRKRVKGRFVKAEEHH</sequence>
<name>A0A5B6ZDZ0_DAVIN</name>
<comment type="subcellular location">
    <subcellularLocation>
        <location evidence="1 9">Nucleus</location>
    </subcellularLocation>
</comment>
<reference evidence="12" key="1">
    <citation type="submission" date="2019-08" db="EMBL/GenBank/DDBJ databases">
        <title>Reference gene set and small RNA set construction with multiple tissues from Davidia involucrata Baill.</title>
        <authorList>
            <person name="Yang H."/>
            <person name="Zhou C."/>
            <person name="Li G."/>
            <person name="Wang J."/>
            <person name="Gao P."/>
            <person name="Wang M."/>
            <person name="Wang R."/>
            <person name="Zhao Y."/>
        </authorList>
    </citation>
    <scope>NUCLEOTIDE SEQUENCE</scope>
    <source>
        <tissue evidence="12">Mixed with DoveR01_LX</tissue>
    </source>
</reference>
<evidence type="ECO:0000256" key="6">
    <source>
        <dbReference type="ARBA" id="ARBA00022833"/>
    </source>
</evidence>
<dbReference type="GO" id="GO:0006355">
    <property type="term" value="P:regulation of DNA-templated transcription"/>
    <property type="evidence" value="ECO:0007669"/>
    <property type="project" value="UniProtKB-ARBA"/>
</dbReference>
<feature type="domain" description="B box-type" evidence="10">
    <location>
        <begin position="43"/>
        <end position="87"/>
    </location>
</feature>
<evidence type="ECO:0000256" key="2">
    <source>
        <dbReference type="ARBA" id="ARBA00010024"/>
    </source>
</evidence>
<dbReference type="InterPro" id="IPR010402">
    <property type="entry name" value="CCT_domain"/>
</dbReference>
<comment type="similarity">
    <text evidence="2">Belongs to the CONSTANS family.</text>
</comment>
<keyword evidence="3" id="KW-0479">Metal-binding</keyword>
<evidence type="ECO:0000256" key="5">
    <source>
        <dbReference type="ARBA" id="ARBA00022771"/>
    </source>
</evidence>
<dbReference type="SMART" id="SM00336">
    <property type="entry name" value="BBOX"/>
    <property type="match status" value="2"/>
</dbReference>
<evidence type="ECO:0000256" key="7">
    <source>
        <dbReference type="ARBA" id="ARBA00023242"/>
    </source>
</evidence>
<evidence type="ECO:0000256" key="3">
    <source>
        <dbReference type="ARBA" id="ARBA00022723"/>
    </source>
</evidence>
<dbReference type="InterPro" id="IPR000315">
    <property type="entry name" value="Znf_B-box"/>
</dbReference>
<dbReference type="CDD" id="cd19821">
    <property type="entry name" value="Bbox1_BBX-like"/>
    <property type="match status" value="2"/>
</dbReference>
<dbReference type="PROSITE" id="PS50119">
    <property type="entry name" value="ZF_BBOX"/>
    <property type="match status" value="1"/>
</dbReference>
<feature type="domain" description="CCT" evidence="11">
    <location>
        <begin position="465"/>
        <end position="507"/>
    </location>
</feature>